<dbReference type="Pfam" id="PF03602">
    <property type="entry name" value="Cons_hypoth95"/>
    <property type="match status" value="1"/>
</dbReference>
<reference evidence="4" key="1">
    <citation type="submission" date="2023-07" db="EMBL/GenBank/DDBJ databases">
        <authorList>
            <person name="Colorado M.A."/>
            <person name="Villamil L.M."/>
            <person name="Melo J.F."/>
            <person name="Rodriguez J.A."/>
            <person name="Ruiz R.Y."/>
        </authorList>
    </citation>
    <scope>NUCLEOTIDE SEQUENCE [LARGE SCALE GENOMIC DNA]</scope>
    <source>
        <strain evidence="4">C33</strain>
    </source>
</reference>
<protein>
    <submittedName>
        <fullName evidence="3">16S rRNA (Guanine(966)-N(2))-methyltransferase RsmD</fullName>
        <ecNumber evidence="3">2.1.1.171</ecNumber>
    </submittedName>
</protein>
<dbReference type="Gene3D" id="3.40.50.150">
    <property type="entry name" value="Vaccinia Virus protein VP39"/>
    <property type="match status" value="1"/>
</dbReference>
<dbReference type="InterPro" id="IPR002052">
    <property type="entry name" value="DNA_methylase_N6_adenine_CS"/>
</dbReference>
<evidence type="ECO:0000256" key="1">
    <source>
        <dbReference type="ARBA" id="ARBA00022603"/>
    </source>
</evidence>
<keyword evidence="2 3" id="KW-0808">Transferase</keyword>
<dbReference type="SUPFAM" id="SSF53335">
    <property type="entry name" value="S-adenosyl-L-methionine-dependent methyltransferases"/>
    <property type="match status" value="1"/>
</dbReference>
<dbReference type="InterPro" id="IPR029063">
    <property type="entry name" value="SAM-dependent_MTases_sf"/>
</dbReference>
<dbReference type="NCBIfam" id="TIGR00095">
    <property type="entry name" value="16S rRNA (guanine(966)-N(2))-methyltransferase RsmD"/>
    <property type="match status" value="1"/>
</dbReference>
<keyword evidence="1 3" id="KW-0489">Methyltransferase</keyword>
<gene>
    <name evidence="3" type="primary">rsmD</name>
    <name evidence="3" type="ORF">RFV38_10780</name>
</gene>
<sequence>MRCLFVKKSEVRNMRIIAGEAKGKRLECRKGTDTRPTQDSIKESLFSIIAPYIPDARFLDLFSGTGNIALEALSRGAKRAVMIEKDQEALKYIIKNINNLGYDNKSRAYKNEVLRAVEILGRKGEKFDIIFMDPPYKDEVCERVMRAISKANLLAENGLIICEHHMYEDMKEEVGEFRKTDERKYGKKVVTFYTR</sequence>
<evidence type="ECO:0000313" key="4">
    <source>
        <dbReference type="Proteomes" id="UP001279681"/>
    </source>
</evidence>
<dbReference type="CDD" id="cd02440">
    <property type="entry name" value="AdoMet_MTases"/>
    <property type="match status" value="1"/>
</dbReference>
<dbReference type="PANTHER" id="PTHR43542:SF1">
    <property type="entry name" value="METHYLTRANSFERASE"/>
    <property type="match status" value="1"/>
</dbReference>
<dbReference type="Proteomes" id="UP001279681">
    <property type="component" value="Unassembled WGS sequence"/>
</dbReference>
<evidence type="ECO:0000313" key="3">
    <source>
        <dbReference type="EMBL" id="MDX8336974.1"/>
    </source>
</evidence>
<dbReference type="RefSeq" id="WP_320314328.1">
    <property type="nucleotide sequence ID" value="NZ_JAVIKH010000017.1"/>
</dbReference>
<comment type="caution">
    <text evidence="3">The sequence shown here is derived from an EMBL/GenBank/DDBJ whole genome shotgun (WGS) entry which is preliminary data.</text>
</comment>
<dbReference type="PANTHER" id="PTHR43542">
    <property type="entry name" value="METHYLTRANSFERASE"/>
    <property type="match status" value="1"/>
</dbReference>
<keyword evidence="4" id="KW-1185">Reference proteome</keyword>
<dbReference type="PIRSF" id="PIRSF004553">
    <property type="entry name" value="CHP00095"/>
    <property type="match status" value="1"/>
</dbReference>
<name>A0ABU4WBR6_9FUSO</name>
<dbReference type="InterPro" id="IPR004398">
    <property type="entry name" value="RNA_MeTrfase_RsmD"/>
</dbReference>
<accession>A0ABU4WBR6</accession>
<dbReference type="EMBL" id="JAVIKH010000017">
    <property type="protein sequence ID" value="MDX8336974.1"/>
    <property type="molecule type" value="Genomic_DNA"/>
</dbReference>
<dbReference type="EC" id="2.1.1.171" evidence="3"/>
<proteinExistence type="predicted"/>
<organism evidence="3 4">
    <name type="scientific">Candidatus Cetobacterium colombiensis</name>
    <dbReference type="NCBI Taxonomy" id="3073100"/>
    <lineage>
        <taxon>Bacteria</taxon>
        <taxon>Fusobacteriati</taxon>
        <taxon>Fusobacteriota</taxon>
        <taxon>Fusobacteriia</taxon>
        <taxon>Fusobacteriales</taxon>
        <taxon>Fusobacteriaceae</taxon>
        <taxon>Cetobacterium</taxon>
    </lineage>
</organism>
<dbReference type="GO" id="GO:0052913">
    <property type="term" value="F:16S rRNA (guanine(966)-N(2))-methyltransferase activity"/>
    <property type="evidence" value="ECO:0007669"/>
    <property type="project" value="UniProtKB-EC"/>
</dbReference>
<dbReference type="PROSITE" id="PS00092">
    <property type="entry name" value="N6_MTASE"/>
    <property type="match status" value="1"/>
</dbReference>
<evidence type="ECO:0000256" key="2">
    <source>
        <dbReference type="ARBA" id="ARBA00022679"/>
    </source>
</evidence>